<feature type="transmembrane region" description="Helical" evidence="10">
    <location>
        <begin position="129"/>
        <end position="156"/>
    </location>
</feature>
<dbReference type="PANTHER" id="PTHR10766">
    <property type="entry name" value="TRANSMEMBRANE 9 SUPERFAMILY PROTEIN"/>
    <property type="match status" value="1"/>
</dbReference>
<keyword evidence="12" id="KW-1185">Reference proteome</keyword>
<sequence length="380" mass="43127">MKRLKMYDNIDSMECPSDLETLQAVRENERISFTYEVQFVKSDIHWQSRWDIHLKQRYSRIRWFSVLRSLMTILLLTGIVFVIFLKTISRELAKCRGLDKQAEAQTHEEPSGWKLLASDAFREPNHSRLLSVMVGIGVQITLTGFVTVTIVAFCYLTPDARGLILTLILSTLFGESTLKGSIDGWKSVSWLITFLFPGIVLIIHVALNFIMWFCISAPVTLFGGLLATWAEAFQYPVKTNHIPREIPAWTLPLWLLVLGAGMIPFGTLITELIFFLSSIWLGRFYRVSRTLCICLCPLLFSDWKWWWKSFCASGSASLSVFMYCINYLVSDPNGLSRPPSVTVYVGYLLIMAIAALLSTGSIGFLTSLYFVNALFSSTEI</sequence>
<dbReference type="Proteomes" id="UP001634007">
    <property type="component" value="Unassembled WGS sequence"/>
</dbReference>
<evidence type="ECO:0000313" key="11">
    <source>
        <dbReference type="EMBL" id="KAL3753127.1"/>
    </source>
</evidence>
<comment type="caution">
    <text evidence="11">The sequence shown here is derived from an EMBL/GenBank/DDBJ whole genome shotgun (WGS) entry which is preliminary data.</text>
</comment>
<evidence type="ECO:0000256" key="5">
    <source>
        <dbReference type="ARBA" id="ARBA00022729"/>
    </source>
</evidence>
<comment type="similarity">
    <text evidence="3 10">Belongs to the nonaspanin (TM9SF) (TC 9.A.2) family.</text>
</comment>
<dbReference type="Pfam" id="PF02990">
    <property type="entry name" value="EMP70"/>
    <property type="match status" value="1"/>
</dbReference>
<feature type="transmembrane region" description="Helical" evidence="10">
    <location>
        <begin position="341"/>
        <end position="371"/>
    </location>
</feature>
<feature type="transmembrane region" description="Helical" evidence="10">
    <location>
        <begin position="253"/>
        <end position="276"/>
    </location>
</feature>
<evidence type="ECO:0000256" key="8">
    <source>
        <dbReference type="ARBA" id="ARBA00023034"/>
    </source>
</evidence>
<proteinExistence type="inferred from homology"/>
<feature type="transmembrane region" description="Helical" evidence="10">
    <location>
        <begin position="163"/>
        <end position="182"/>
    </location>
</feature>
<dbReference type="GO" id="GO:0010008">
    <property type="term" value="C:endosome membrane"/>
    <property type="evidence" value="ECO:0007669"/>
    <property type="project" value="UniProtKB-SubCell"/>
</dbReference>
<organism evidence="11 12">
    <name type="scientific">Eucalyptus globulus</name>
    <name type="common">Tasmanian blue gum</name>
    <dbReference type="NCBI Taxonomy" id="34317"/>
    <lineage>
        <taxon>Eukaryota</taxon>
        <taxon>Viridiplantae</taxon>
        <taxon>Streptophyta</taxon>
        <taxon>Embryophyta</taxon>
        <taxon>Tracheophyta</taxon>
        <taxon>Spermatophyta</taxon>
        <taxon>Magnoliopsida</taxon>
        <taxon>eudicotyledons</taxon>
        <taxon>Gunneridae</taxon>
        <taxon>Pentapetalae</taxon>
        <taxon>rosids</taxon>
        <taxon>malvids</taxon>
        <taxon>Myrtales</taxon>
        <taxon>Myrtaceae</taxon>
        <taxon>Myrtoideae</taxon>
        <taxon>Eucalypteae</taxon>
        <taxon>Eucalyptus</taxon>
    </lineage>
</organism>
<evidence type="ECO:0000256" key="10">
    <source>
        <dbReference type="RuleBase" id="RU363079"/>
    </source>
</evidence>
<evidence type="ECO:0000256" key="4">
    <source>
        <dbReference type="ARBA" id="ARBA00022692"/>
    </source>
</evidence>
<dbReference type="InterPro" id="IPR004240">
    <property type="entry name" value="EMP70"/>
</dbReference>
<dbReference type="PANTHER" id="PTHR10766:SF163">
    <property type="entry name" value="TRANSMEMBRANE 9 SUPERFAMILY MEMBER 12"/>
    <property type="match status" value="1"/>
</dbReference>
<evidence type="ECO:0000256" key="2">
    <source>
        <dbReference type="ARBA" id="ARBA00004653"/>
    </source>
</evidence>
<keyword evidence="8" id="KW-0333">Golgi apparatus</keyword>
<keyword evidence="6" id="KW-0967">Endosome</keyword>
<evidence type="ECO:0000256" key="9">
    <source>
        <dbReference type="ARBA" id="ARBA00023136"/>
    </source>
</evidence>
<evidence type="ECO:0000256" key="3">
    <source>
        <dbReference type="ARBA" id="ARBA00005227"/>
    </source>
</evidence>
<keyword evidence="9 10" id="KW-0472">Membrane</keyword>
<accession>A0ABD3LT57</accession>
<reference evidence="11 12" key="1">
    <citation type="submission" date="2024-11" db="EMBL/GenBank/DDBJ databases">
        <title>Chromosome-level genome assembly of Eucalyptus globulus Labill. provides insights into its genome evolution.</title>
        <authorList>
            <person name="Li X."/>
        </authorList>
    </citation>
    <scope>NUCLEOTIDE SEQUENCE [LARGE SCALE GENOMIC DNA]</scope>
    <source>
        <strain evidence="11">CL2024</strain>
        <tissue evidence="11">Fresh tender leaves</tissue>
    </source>
</reference>
<evidence type="ECO:0000256" key="6">
    <source>
        <dbReference type="ARBA" id="ARBA00022753"/>
    </source>
</evidence>
<feature type="transmembrane region" description="Helical" evidence="10">
    <location>
        <begin position="212"/>
        <end position="233"/>
    </location>
</feature>
<name>A0ABD3LT57_EUCGL</name>
<gene>
    <name evidence="11" type="ORF">ACJRO7_000513</name>
</gene>
<feature type="transmembrane region" description="Helical" evidence="10">
    <location>
        <begin position="306"/>
        <end position="329"/>
    </location>
</feature>
<evidence type="ECO:0000256" key="1">
    <source>
        <dbReference type="ARBA" id="ARBA00004337"/>
    </source>
</evidence>
<dbReference type="AlphaFoldDB" id="A0ABD3LT57"/>
<comment type="subcellular location">
    <subcellularLocation>
        <location evidence="1">Endosome membrane</location>
        <topology evidence="1">Multi-pass membrane protein</topology>
    </subcellularLocation>
    <subcellularLocation>
        <location evidence="2">Golgi apparatus membrane</location>
        <topology evidence="2">Multi-pass membrane protein</topology>
    </subcellularLocation>
</comment>
<protein>
    <recommendedName>
        <fullName evidence="10">Transmembrane 9 superfamily member</fullName>
    </recommendedName>
</protein>
<dbReference type="EMBL" id="JBJKBG010000001">
    <property type="protein sequence ID" value="KAL3753127.1"/>
    <property type="molecule type" value="Genomic_DNA"/>
</dbReference>
<keyword evidence="5" id="KW-0732">Signal</keyword>
<keyword evidence="4 10" id="KW-0812">Transmembrane</keyword>
<keyword evidence="7 10" id="KW-1133">Transmembrane helix</keyword>
<evidence type="ECO:0000256" key="7">
    <source>
        <dbReference type="ARBA" id="ARBA00022989"/>
    </source>
</evidence>
<evidence type="ECO:0000313" key="12">
    <source>
        <dbReference type="Proteomes" id="UP001634007"/>
    </source>
</evidence>
<feature type="transmembrane region" description="Helical" evidence="10">
    <location>
        <begin position="188"/>
        <end position="207"/>
    </location>
</feature>
<dbReference type="GO" id="GO:0000139">
    <property type="term" value="C:Golgi membrane"/>
    <property type="evidence" value="ECO:0007669"/>
    <property type="project" value="UniProtKB-SubCell"/>
</dbReference>
<feature type="transmembrane region" description="Helical" evidence="10">
    <location>
        <begin position="63"/>
        <end position="84"/>
    </location>
</feature>